<name>A0A1H4I409_9ACTN</name>
<feature type="transmembrane region" description="Helical" evidence="1">
    <location>
        <begin position="283"/>
        <end position="302"/>
    </location>
</feature>
<feature type="transmembrane region" description="Helical" evidence="1">
    <location>
        <begin position="358"/>
        <end position="379"/>
    </location>
</feature>
<feature type="transmembrane region" description="Helical" evidence="1">
    <location>
        <begin position="222"/>
        <end position="240"/>
    </location>
</feature>
<dbReference type="STRING" id="402596.SAMN04489844_0080"/>
<reference evidence="3" key="1">
    <citation type="submission" date="2016-10" db="EMBL/GenBank/DDBJ databases">
        <authorList>
            <person name="Varghese N."/>
            <person name="Submissions S."/>
        </authorList>
    </citation>
    <scope>NUCLEOTIDE SEQUENCE [LARGE SCALE GENOMIC DNA]</scope>
    <source>
        <strain evidence="3">DSM 22017</strain>
    </source>
</reference>
<keyword evidence="1" id="KW-0812">Transmembrane</keyword>
<evidence type="ECO:0008006" key="4">
    <source>
        <dbReference type="Google" id="ProtNLM"/>
    </source>
</evidence>
<sequence length="387" mass="40879">MSADGEAVAGTHAPGRPSVPSGRATLRAALPVAVAVLALHVVFVVARAALVGGLDGFVVYDGRAYFRIALDPLTRAVSDHGITFTRPAYWQTRIGYPLTAWLGSLGGRHALVAAALVVVNLLAVTGIALVAACTARRLGRGVWWGAVPALWAGFLVGLGQDLTEPLAGLLLLGALVLLRSHRHLLAALALTAAALTRETTLLVAAAVLVVSLVPSRGRRTAPGWWVGTLPLAVYAGWRTWVHARWSDLVPDPTSGNPVGTPVVELVRYAGSAALHPLREAPNLVLLVPTLLILVLVATALRGGGPAHERLALAGYLLVLVSLPVWDRGQAYLRWGCEPVLIGWLLLTGRPTADIVRRLVVPAVAVVWIVTATQSVAYPLEGAWWTWS</sequence>
<gene>
    <name evidence="2" type="ORF">SAMN04489844_0080</name>
</gene>
<keyword evidence="1" id="KW-0472">Membrane</keyword>
<evidence type="ECO:0000313" key="3">
    <source>
        <dbReference type="Proteomes" id="UP000198742"/>
    </source>
</evidence>
<organism evidence="2 3">
    <name type="scientific">Nocardioides exalbidus</name>
    <dbReference type="NCBI Taxonomy" id="402596"/>
    <lineage>
        <taxon>Bacteria</taxon>
        <taxon>Bacillati</taxon>
        <taxon>Actinomycetota</taxon>
        <taxon>Actinomycetes</taxon>
        <taxon>Propionibacteriales</taxon>
        <taxon>Nocardioidaceae</taxon>
        <taxon>Nocardioides</taxon>
    </lineage>
</organism>
<proteinExistence type="predicted"/>
<dbReference type="EMBL" id="FNRT01000001">
    <property type="protein sequence ID" value="SEB28645.1"/>
    <property type="molecule type" value="Genomic_DNA"/>
</dbReference>
<feature type="transmembrane region" description="Helical" evidence="1">
    <location>
        <begin position="183"/>
        <end position="210"/>
    </location>
</feature>
<protein>
    <recommendedName>
        <fullName evidence="4">Mannosyltransferase (PIG-V)</fullName>
    </recommendedName>
</protein>
<evidence type="ECO:0000313" key="2">
    <source>
        <dbReference type="EMBL" id="SEB28645.1"/>
    </source>
</evidence>
<evidence type="ECO:0000256" key="1">
    <source>
        <dbReference type="SAM" id="Phobius"/>
    </source>
</evidence>
<dbReference type="Proteomes" id="UP000198742">
    <property type="component" value="Unassembled WGS sequence"/>
</dbReference>
<keyword evidence="3" id="KW-1185">Reference proteome</keyword>
<feature type="transmembrane region" description="Helical" evidence="1">
    <location>
        <begin position="142"/>
        <end position="163"/>
    </location>
</feature>
<feature type="transmembrane region" description="Helical" evidence="1">
    <location>
        <begin position="110"/>
        <end position="135"/>
    </location>
</feature>
<dbReference type="AlphaFoldDB" id="A0A1H4I409"/>
<feature type="transmembrane region" description="Helical" evidence="1">
    <location>
        <begin position="28"/>
        <end position="50"/>
    </location>
</feature>
<accession>A0A1H4I409</accession>
<keyword evidence="1" id="KW-1133">Transmembrane helix</keyword>